<name>A0AAJ0G2P1_9HYPO</name>
<evidence type="ECO:0000256" key="1">
    <source>
        <dbReference type="SAM" id="MobiDB-lite"/>
    </source>
</evidence>
<reference evidence="3" key="1">
    <citation type="submission" date="2023-06" db="EMBL/GenBank/DDBJ databases">
        <title>Conoideocrella luteorostrata (Hypocreales: Clavicipitaceae), a potential biocontrol fungus for elongate hemlock scale in United States Christmas tree production areas.</title>
        <authorList>
            <person name="Barrett H."/>
            <person name="Lovett B."/>
            <person name="Macias A.M."/>
            <person name="Stajich J.E."/>
            <person name="Kasson M.T."/>
        </authorList>
    </citation>
    <scope>NUCLEOTIDE SEQUENCE</scope>
    <source>
        <strain evidence="3">ARSEF 14590</strain>
    </source>
</reference>
<evidence type="ECO:0000313" key="3">
    <source>
        <dbReference type="EMBL" id="KAK2616822.1"/>
    </source>
</evidence>
<evidence type="ECO:0000259" key="2">
    <source>
        <dbReference type="Pfam" id="PF06985"/>
    </source>
</evidence>
<feature type="region of interest" description="Disordered" evidence="1">
    <location>
        <begin position="56"/>
        <end position="79"/>
    </location>
</feature>
<dbReference type="Pfam" id="PF26639">
    <property type="entry name" value="Het-6_barrel"/>
    <property type="match status" value="1"/>
</dbReference>
<dbReference type="InterPro" id="IPR010730">
    <property type="entry name" value="HET"/>
</dbReference>
<dbReference type="AlphaFoldDB" id="A0AAJ0G2P1"/>
<comment type="caution">
    <text evidence="3">The sequence shown here is derived from an EMBL/GenBank/DDBJ whole genome shotgun (WGS) entry which is preliminary data.</text>
</comment>
<dbReference type="PANTHER" id="PTHR24148:SF73">
    <property type="entry name" value="HET DOMAIN PROTEIN (AFU_ORTHOLOGUE AFUA_8G01020)"/>
    <property type="match status" value="1"/>
</dbReference>
<sequence>MTRVQHQNNTASPCSLSTLLPSVSVFPGDFDVHHGNLGAKYSYLCRERREIRLLKVHGSRTRRPSVQPQQQQQQRQHHRKRLLYPHLSGALKTVSLSDKPAYLAVSYTWNDHHAGNRDIYIDINGLRTMISHNLYSLLLEVCDKKDSEWVWVDSICINQNDAMEKKWQIRLMADIYAQASATIIWLGLGTVGELRAMKFIGKLTEKKLIRILRSVDKRLTTIDGDEACKTPTSNLRRRGFGQVFESSLERAAHSLSVFSDSPSQMDFLLSLRALLAHSWWGRRWVVQEAFLSKIPLVALAPKPRFSLSGHCRNDRDRYDRPAFGAIAANMDNFAKLAMWHEKYVSENPGVHQSIKSLFLDCPFHSLLKKWLSFRAGGVAVYRAPLPKWLALTRLFKQSLPRDALFGLLSLSSPYDQLKIDPDYTSPDEIIFQCLFMHVVQTYGFVRIDTFLPCLPKALLLPSWCLDGNSRHLGRVSSPLTAPGHGRPFRAGGEAARRVHFAYNDTLEKINASHPERLKSSIGRGIHAVVGGFEFDEVTAMIPTGLCSNYSLQPELGSLQDRVKASVLNWEQRLSCLHESPYGNQEVQIQALALTLLGGCTGQTTNEEWTRRFQDWTLGRTHSDTATDSFYTSIRSRCLNRALIITSAGFVGLVSLDCRVGDTVAIFLGSPIPFLLRRAEKSLQYTLLGECYIHGIMHGEAAVGKDIVDFTIW</sequence>
<proteinExistence type="predicted"/>
<dbReference type="PANTHER" id="PTHR24148">
    <property type="entry name" value="ANKYRIN REPEAT DOMAIN-CONTAINING PROTEIN 39 HOMOLOG-RELATED"/>
    <property type="match status" value="1"/>
</dbReference>
<dbReference type="Proteomes" id="UP001251528">
    <property type="component" value="Unassembled WGS sequence"/>
</dbReference>
<evidence type="ECO:0000313" key="4">
    <source>
        <dbReference type="Proteomes" id="UP001251528"/>
    </source>
</evidence>
<organism evidence="3 4">
    <name type="scientific">Conoideocrella luteorostrata</name>
    <dbReference type="NCBI Taxonomy" id="1105319"/>
    <lineage>
        <taxon>Eukaryota</taxon>
        <taxon>Fungi</taxon>
        <taxon>Dikarya</taxon>
        <taxon>Ascomycota</taxon>
        <taxon>Pezizomycotina</taxon>
        <taxon>Sordariomycetes</taxon>
        <taxon>Hypocreomycetidae</taxon>
        <taxon>Hypocreales</taxon>
        <taxon>Clavicipitaceae</taxon>
        <taxon>Conoideocrella</taxon>
    </lineage>
</organism>
<dbReference type="EMBL" id="JASWJB010000002">
    <property type="protein sequence ID" value="KAK2616822.1"/>
    <property type="molecule type" value="Genomic_DNA"/>
</dbReference>
<keyword evidence="4" id="KW-1185">Reference proteome</keyword>
<feature type="compositionally biased region" description="Low complexity" evidence="1">
    <location>
        <begin position="64"/>
        <end position="74"/>
    </location>
</feature>
<dbReference type="Pfam" id="PF06985">
    <property type="entry name" value="HET"/>
    <property type="match status" value="1"/>
</dbReference>
<gene>
    <name evidence="3" type="ORF">QQS21_000199</name>
</gene>
<dbReference type="InterPro" id="IPR052895">
    <property type="entry name" value="HetReg/Transcr_Mod"/>
</dbReference>
<protein>
    <recommendedName>
        <fullName evidence="2">Heterokaryon incompatibility domain-containing protein</fullName>
    </recommendedName>
</protein>
<accession>A0AAJ0G2P1</accession>
<feature type="domain" description="Heterokaryon incompatibility" evidence="2">
    <location>
        <begin position="102"/>
        <end position="288"/>
    </location>
</feature>